<evidence type="ECO:0000313" key="6">
    <source>
        <dbReference type="Proteomes" id="UP001432000"/>
    </source>
</evidence>
<organism evidence="5 6">
    <name type="scientific">Rhodococcus sovatensis</name>
    <dbReference type="NCBI Taxonomy" id="1805840"/>
    <lineage>
        <taxon>Bacteria</taxon>
        <taxon>Bacillati</taxon>
        <taxon>Actinomycetota</taxon>
        <taxon>Actinomycetes</taxon>
        <taxon>Mycobacteriales</taxon>
        <taxon>Nocardiaceae</taxon>
        <taxon>Rhodococcus</taxon>
    </lineage>
</organism>
<dbReference type="InterPro" id="IPR018060">
    <property type="entry name" value="HTH_AraC"/>
</dbReference>
<sequence>MYPDAGPEDRSGISRSTSATIPPSILRYLALVLERRGFDLQPALDAVGLTSSVLDAVDLRTSYRQGSSVIHDAIAATGDSGLGLSVGTAQQATSWGVVGLALLTSQTLEEAVSVGVRYQNATGAMVRWTQHEHGHDLALEVSLPDPGIAPDVGIFLVDEGLSSVVSVVRSAIGSHCTPASVSLRFPPPPHSADYAAVFGCSVTFGAPVNRILYSRSRSLTPMPGRDRWTCAAALMMVEAASASRTVQQDLLEGLEVSIGQALPSVPTLEQCAQRRNMSSRTLRRRLAECDTTFESLVDGIRRTRVEQLLQRRDTTTFREIARQVGFSDERTLRRAIARWFSVTPSELRTIVRRTSPT</sequence>
<keyword evidence="2" id="KW-0238">DNA-binding</keyword>
<evidence type="ECO:0000256" key="2">
    <source>
        <dbReference type="ARBA" id="ARBA00023125"/>
    </source>
</evidence>
<keyword evidence="6" id="KW-1185">Reference proteome</keyword>
<dbReference type="RefSeq" id="WP_338889271.1">
    <property type="nucleotide sequence ID" value="NZ_CP147846.1"/>
</dbReference>
<evidence type="ECO:0000259" key="4">
    <source>
        <dbReference type="PROSITE" id="PS01124"/>
    </source>
</evidence>
<dbReference type="InterPro" id="IPR009057">
    <property type="entry name" value="Homeodomain-like_sf"/>
</dbReference>
<evidence type="ECO:0000256" key="1">
    <source>
        <dbReference type="ARBA" id="ARBA00023015"/>
    </source>
</evidence>
<name>A0ABZ2PI98_9NOCA</name>
<dbReference type="InterPro" id="IPR032687">
    <property type="entry name" value="AraC-type_N"/>
</dbReference>
<dbReference type="PROSITE" id="PS01124">
    <property type="entry name" value="HTH_ARAC_FAMILY_2"/>
    <property type="match status" value="1"/>
</dbReference>
<dbReference type="PANTHER" id="PTHR47894:SF1">
    <property type="entry name" value="HTH-TYPE TRANSCRIPTIONAL REGULATOR VQSM"/>
    <property type="match status" value="1"/>
</dbReference>
<keyword evidence="1" id="KW-0805">Transcription regulation</keyword>
<gene>
    <name evidence="5" type="ORF">WDS16_27235</name>
</gene>
<accession>A0ABZ2PI98</accession>
<dbReference type="Pfam" id="PF12833">
    <property type="entry name" value="HTH_18"/>
    <property type="match status" value="1"/>
</dbReference>
<dbReference type="SMART" id="SM00342">
    <property type="entry name" value="HTH_ARAC"/>
    <property type="match status" value="1"/>
</dbReference>
<feature type="domain" description="HTH araC/xylS-type" evidence="4">
    <location>
        <begin position="248"/>
        <end position="350"/>
    </location>
</feature>
<evidence type="ECO:0000313" key="5">
    <source>
        <dbReference type="EMBL" id="WXG68830.1"/>
    </source>
</evidence>
<keyword evidence="3" id="KW-0804">Transcription</keyword>
<dbReference type="SUPFAM" id="SSF46689">
    <property type="entry name" value="Homeodomain-like"/>
    <property type="match status" value="1"/>
</dbReference>
<dbReference type="Proteomes" id="UP001432000">
    <property type="component" value="Chromosome"/>
</dbReference>
<dbReference type="Gene3D" id="1.10.10.60">
    <property type="entry name" value="Homeodomain-like"/>
    <property type="match status" value="1"/>
</dbReference>
<dbReference type="EMBL" id="CP147846">
    <property type="protein sequence ID" value="WXG68830.1"/>
    <property type="molecule type" value="Genomic_DNA"/>
</dbReference>
<evidence type="ECO:0000256" key="3">
    <source>
        <dbReference type="ARBA" id="ARBA00023163"/>
    </source>
</evidence>
<dbReference type="PANTHER" id="PTHR47894">
    <property type="entry name" value="HTH-TYPE TRANSCRIPTIONAL REGULATOR GADX"/>
    <property type="match status" value="1"/>
</dbReference>
<dbReference type="Pfam" id="PF12625">
    <property type="entry name" value="Arabinose_bd"/>
    <property type="match status" value="1"/>
</dbReference>
<proteinExistence type="predicted"/>
<protein>
    <submittedName>
        <fullName evidence="5">AraC family transcriptional regulator</fullName>
    </submittedName>
</protein>
<reference evidence="5 6" key="1">
    <citation type="submission" date="2024-03" db="EMBL/GenBank/DDBJ databases">
        <title>Natural products discovery in diverse microorganisms through a two-stage MS feature dereplication strategy.</title>
        <authorList>
            <person name="Zhang R."/>
        </authorList>
    </citation>
    <scope>NUCLEOTIDE SEQUENCE [LARGE SCALE GENOMIC DNA]</scope>
    <source>
        <strain evidence="5 6">18930</strain>
    </source>
</reference>